<evidence type="ECO:0000313" key="2">
    <source>
        <dbReference type="Proteomes" id="UP001163321"/>
    </source>
</evidence>
<organism evidence="1 2">
    <name type="scientific">Peronosclerospora sorghi</name>
    <dbReference type="NCBI Taxonomy" id="230839"/>
    <lineage>
        <taxon>Eukaryota</taxon>
        <taxon>Sar</taxon>
        <taxon>Stramenopiles</taxon>
        <taxon>Oomycota</taxon>
        <taxon>Peronosporomycetes</taxon>
        <taxon>Peronosporales</taxon>
        <taxon>Peronosporaceae</taxon>
        <taxon>Peronosclerospora</taxon>
    </lineage>
</organism>
<dbReference type="EMBL" id="CM047580">
    <property type="protein sequence ID" value="KAI9922670.1"/>
    <property type="molecule type" value="Genomic_DNA"/>
</dbReference>
<gene>
    <name evidence="1" type="ORF">PsorP6_001834</name>
</gene>
<sequence length="102" mass="11474">MQMKQRVLRKINAEGQERLLERKQRLAENGGTDCVGSDTPNVVKRNVDVRTKYNALTESGKHSRQPSAHIGTHVCPIYTLSCAALDGREYSKANFSIFNVLR</sequence>
<proteinExistence type="predicted"/>
<name>A0ACC0WXA4_9STRA</name>
<comment type="caution">
    <text evidence="1">The sequence shown here is derived from an EMBL/GenBank/DDBJ whole genome shotgun (WGS) entry which is preliminary data.</text>
</comment>
<evidence type="ECO:0000313" key="1">
    <source>
        <dbReference type="EMBL" id="KAI9922670.1"/>
    </source>
</evidence>
<protein>
    <submittedName>
        <fullName evidence="1">Uncharacterized protein</fullName>
    </submittedName>
</protein>
<reference evidence="1 2" key="1">
    <citation type="journal article" date="2022" name="bioRxiv">
        <title>The genome of the oomycete Peronosclerospora sorghi, a cosmopolitan pathogen of maize and sorghum, is inflated with dispersed pseudogenes.</title>
        <authorList>
            <person name="Fletcher K."/>
            <person name="Martin F."/>
            <person name="Isakeit T."/>
            <person name="Cavanaugh K."/>
            <person name="Magill C."/>
            <person name="Michelmore R."/>
        </authorList>
    </citation>
    <scope>NUCLEOTIDE SEQUENCE [LARGE SCALE GENOMIC DNA]</scope>
    <source>
        <strain evidence="1">P6</strain>
    </source>
</reference>
<keyword evidence="2" id="KW-1185">Reference proteome</keyword>
<dbReference type="Proteomes" id="UP001163321">
    <property type="component" value="Chromosome 1"/>
</dbReference>
<accession>A0ACC0WXA4</accession>